<dbReference type="RefSeq" id="WP_184342432.1">
    <property type="nucleotide sequence ID" value="NZ_JACHIG010000010.1"/>
</dbReference>
<dbReference type="AlphaFoldDB" id="A0A7W7YE60"/>
<evidence type="ECO:0000313" key="1">
    <source>
        <dbReference type="EMBL" id="MBB5034531.1"/>
    </source>
</evidence>
<gene>
    <name evidence="1" type="ORF">HNQ65_004136</name>
</gene>
<sequence>MNENQQPIPHGLDMLSRLDETRVHFLWHFDWWDGPLHGLAEYDGQKAWFVFHDMDELGRHYYYRLYLLTDAQAAEAELWYATRGTYDAATQRWLGRDEVRHDSSWVGPDVSARQPIGWFADGSNSDFYGIQVIRNSHC</sequence>
<evidence type="ECO:0000313" key="2">
    <source>
        <dbReference type="Proteomes" id="UP000590740"/>
    </source>
</evidence>
<dbReference type="Proteomes" id="UP000590740">
    <property type="component" value="Unassembled WGS sequence"/>
</dbReference>
<keyword evidence="2" id="KW-1185">Reference proteome</keyword>
<dbReference type="EMBL" id="JACHIG010000010">
    <property type="protein sequence ID" value="MBB5034531.1"/>
    <property type="molecule type" value="Genomic_DNA"/>
</dbReference>
<organism evidence="1 2">
    <name type="scientific">Prosthecobacter vanneervenii</name>
    <dbReference type="NCBI Taxonomy" id="48466"/>
    <lineage>
        <taxon>Bacteria</taxon>
        <taxon>Pseudomonadati</taxon>
        <taxon>Verrucomicrobiota</taxon>
        <taxon>Verrucomicrobiia</taxon>
        <taxon>Verrucomicrobiales</taxon>
        <taxon>Verrucomicrobiaceae</taxon>
        <taxon>Prosthecobacter</taxon>
    </lineage>
</organism>
<name>A0A7W7YE60_9BACT</name>
<comment type="caution">
    <text evidence="1">The sequence shown here is derived from an EMBL/GenBank/DDBJ whole genome shotgun (WGS) entry which is preliminary data.</text>
</comment>
<accession>A0A7W7YE60</accession>
<reference evidence="1 2" key="1">
    <citation type="submission" date="2020-08" db="EMBL/GenBank/DDBJ databases">
        <title>Genomic Encyclopedia of Type Strains, Phase IV (KMG-IV): sequencing the most valuable type-strain genomes for metagenomic binning, comparative biology and taxonomic classification.</title>
        <authorList>
            <person name="Goeker M."/>
        </authorList>
    </citation>
    <scope>NUCLEOTIDE SEQUENCE [LARGE SCALE GENOMIC DNA]</scope>
    <source>
        <strain evidence="1 2">DSM 12252</strain>
    </source>
</reference>
<protein>
    <submittedName>
        <fullName evidence="1">Uncharacterized protein</fullName>
    </submittedName>
</protein>
<proteinExistence type="predicted"/>